<evidence type="ECO:0000313" key="1">
    <source>
        <dbReference type="EMBL" id="SVA52173.1"/>
    </source>
</evidence>
<accession>A0A381WJR9</accession>
<dbReference type="EMBL" id="UINC01011883">
    <property type="protein sequence ID" value="SVA52173.1"/>
    <property type="molecule type" value="Genomic_DNA"/>
</dbReference>
<reference evidence="1" key="1">
    <citation type="submission" date="2018-05" db="EMBL/GenBank/DDBJ databases">
        <authorList>
            <person name="Lanie J.A."/>
            <person name="Ng W.-L."/>
            <person name="Kazmierczak K.M."/>
            <person name="Andrzejewski T.M."/>
            <person name="Davidsen T.M."/>
            <person name="Wayne K.J."/>
            <person name="Tettelin H."/>
            <person name="Glass J.I."/>
            <person name="Rusch D."/>
            <person name="Podicherti R."/>
            <person name="Tsui H.-C.T."/>
            <person name="Winkler M.E."/>
        </authorList>
    </citation>
    <scope>NUCLEOTIDE SEQUENCE</scope>
</reference>
<sequence>MQKKKDRITPLITLGLSLVFIGALIHQTLPEKKTIEIISQGQFEEAIETELTNNSYVDEISVDDVWIDETEIINEQTSFGKAFAAARAELGEGSTFIWNEKEYTTDLEGEIKDEYLLADSTLETKNNSGKNQIADVPFTSQVTSIK</sequence>
<name>A0A381WJR9_9ZZZZ</name>
<protein>
    <submittedName>
        <fullName evidence="1">Uncharacterized protein</fullName>
    </submittedName>
</protein>
<proteinExistence type="predicted"/>
<dbReference type="AlphaFoldDB" id="A0A381WJR9"/>
<gene>
    <name evidence="1" type="ORF">METZ01_LOCUS105027</name>
</gene>
<organism evidence="1">
    <name type="scientific">marine metagenome</name>
    <dbReference type="NCBI Taxonomy" id="408172"/>
    <lineage>
        <taxon>unclassified sequences</taxon>
        <taxon>metagenomes</taxon>
        <taxon>ecological metagenomes</taxon>
    </lineage>
</organism>